<dbReference type="EMBL" id="CP003154">
    <property type="protein sequence ID" value="AFL75497.1"/>
    <property type="molecule type" value="Genomic_DNA"/>
</dbReference>
<keyword evidence="2" id="KW-1185">Reference proteome</keyword>
<evidence type="ECO:0000313" key="1">
    <source>
        <dbReference type="EMBL" id="AFL75497.1"/>
    </source>
</evidence>
<dbReference type="HOGENOM" id="CLU_1133192_0_0_6"/>
<sequence>MADFESTSCALDPLKMLVSEMAKMAGENAEANLSASPEDAELVDLLTAGPSENAFYLYVVPAVMALAVSAMTRRNIGAAASGWFNEIARAALDGEIDLRDPDTLIPLSYDASIPPDALILKGELERWAIERYQIRIQIQAFRAGDIGPATSEERPDPPAAALAKQRHKITSAENREIRAQAKALIQVGTMNHAQITTAIKNEGQFGSSREVIKNIVKEECEGAGRTDLIQNHPDYRPPGKTPRFF</sequence>
<name>I3YES9_THIV6</name>
<accession>I3YES9</accession>
<reference evidence="1 2" key="1">
    <citation type="submission" date="2012-06" db="EMBL/GenBank/DDBJ databases">
        <title>Complete sequence of Thiocystis violascens DSM 198.</title>
        <authorList>
            <consortium name="US DOE Joint Genome Institute"/>
            <person name="Lucas S."/>
            <person name="Han J."/>
            <person name="Lapidus A."/>
            <person name="Cheng J.-F."/>
            <person name="Goodwin L."/>
            <person name="Pitluck S."/>
            <person name="Peters L."/>
            <person name="Ovchinnikova G."/>
            <person name="Teshima H."/>
            <person name="Detter J.C."/>
            <person name="Han C."/>
            <person name="Tapia R."/>
            <person name="Land M."/>
            <person name="Hauser L."/>
            <person name="Kyrpides N."/>
            <person name="Ivanova N."/>
            <person name="Pagani I."/>
            <person name="Vogl K."/>
            <person name="Liu Z."/>
            <person name="Frigaard N.-U."/>
            <person name="Bryant D."/>
            <person name="Woyke T."/>
        </authorList>
    </citation>
    <scope>NUCLEOTIDE SEQUENCE [LARGE SCALE GENOMIC DNA]</scope>
    <source>
        <strain evidence="2">ATCC 17096 / DSM 198 / 6111</strain>
    </source>
</reference>
<dbReference type="Proteomes" id="UP000006062">
    <property type="component" value="Chromosome"/>
</dbReference>
<dbReference type="RefSeq" id="WP_014779893.1">
    <property type="nucleotide sequence ID" value="NC_018012.1"/>
</dbReference>
<dbReference type="KEGG" id="tvi:Thivi_3643"/>
<protein>
    <submittedName>
        <fullName evidence="1">Uncharacterized protein</fullName>
    </submittedName>
</protein>
<gene>
    <name evidence="1" type="ordered locus">Thivi_3643</name>
</gene>
<evidence type="ECO:0000313" key="2">
    <source>
        <dbReference type="Proteomes" id="UP000006062"/>
    </source>
</evidence>
<dbReference type="STRING" id="765911.Thivi_3643"/>
<proteinExistence type="predicted"/>
<organism evidence="1 2">
    <name type="scientific">Thiocystis violascens (strain ATCC 17096 / DSM 198 / 6111)</name>
    <name type="common">Chromatium violascens</name>
    <dbReference type="NCBI Taxonomy" id="765911"/>
    <lineage>
        <taxon>Bacteria</taxon>
        <taxon>Pseudomonadati</taxon>
        <taxon>Pseudomonadota</taxon>
        <taxon>Gammaproteobacteria</taxon>
        <taxon>Chromatiales</taxon>
        <taxon>Chromatiaceae</taxon>
        <taxon>Thiocystis</taxon>
    </lineage>
</organism>
<dbReference type="AlphaFoldDB" id="I3YES9"/>